<feature type="region of interest" description="Disordered" evidence="1">
    <location>
        <begin position="257"/>
        <end position="285"/>
    </location>
</feature>
<dbReference type="Gene3D" id="3.30.710.10">
    <property type="entry name" value="Potassium Channel Kv1.1, Chain A"/>
    <property type="match status" value="1"/>
</dbReference>
<evidence type="ECO:0000259" key="2">
    <source>
        <dbReference type="PROSITE" id="PS50097"/>
    </source>
</evidence>
<keyword evidence="4" id="KW-1185">Reference proteome</keyword>
<accession>A0AAN8EE21</accession>
<dbReference type="PANTHER" id="PTHR47843">
    <property type="entry name" value="BTB DOMAIN-CONTAINING PROTEIN-RELATED"/>
    <property type="match status" value="1"/>
</dbReference>
<feature type="domain" description="BTB" evidence="2">
    <location>
        <begin position="65"/>
        <end position="130"/>
    </location>
</feature>
<evidence type="ECO:0000313" key="4">
    <source>
        <dbReference type="Proteomes" id="UP001316803"/>
    </source>
</evidence>
<reference evidence="3 4" key="1">
    <citation type="submission" date="2022-12" db="EMBL/GenBank/DDBJ databases">
        <title>Genomic features and morphological characterization of a novel Knufia sp. strain isolated from spacecraft assembly facility.</title>
        <authorList>
            <person name="Teixeira M."/>
            <person name="Chander A.M."/>
            <person name="Stajich J.E."/>
            <person name="Venkateswaran K."/>
        </authorList>
    </citation>
    <scope>NUCLEOTIDE SEQUENCE [LARGE SCALE GENOMIC DNA]</scope>
    <source>
        <strain evidence="3 4">FJI-L2-BK-P2</strain>
    </source>
</reference>
<feature type="region of interest" description="Disordered" evidence="1">
    <location>
        <begin position="1"/>
        <end position="52"/>
    </location>
</feature>
<sequence length="285" mass="31500">MADIQETPTLAEGDIEMEGAEENPVDLEGEDDDGAAIPPTQDPEEDAKPAIGNPQTRFLDYLRSPMIQLNIGSGEEAATISAHRAILTQSPYFAERLSDENSTADLPDEDLNAMGCFLQYQYTGEYFPRRLANQPDGLEHDPSVPSIDSTGDQLLKHAKVYTLAEKLGLPELQSLAHSKIHRINSTAIGEIAYARYVYSHSDVDDQTIRKPVAAFWATRSHVLRHEAEAEFKAMCLEYPQFGFDVLSLVLDAREKRQREREDVGGASGTPAGGKGRKRMRPSVNV</sequence>
<name>A0AAN8EE21_9EURO</name>
<dbReference type="InterPro" id="IPR000210">
    <property type="entry name" value="BTB/POZ_dom"/>
</dbReference>
<organism evidence="3 4">
    <name type="scientific">Knufia fluminis</name>
    <dbReference type="NCBI Taxonomy" id="191047"/>
    <lineage>
        <taxon>Eukaryota</taxon>
        <taxon>Fungi</taxon>
        <taxon>Dikarya</taxon>
        <taxon>Ascomycota</taxon>
        <taxon>Pezizomycotina</taxon>
        <taxon>Eurotiomycetes</taxon>
        <taxon>Chaetothyriomycetidae</taxon>
        <taxon>Chaetothyriales</taxon>
        <taxon>Trichomeriaceae</taxon>
        <taxon>Knufia</taxon>
    </lineage>
</organism>
<dbReference type="EMBL" id="JAKLMC020000012">
    <property type="protein sequence ID" value="KAK5953328.1"/>
    <property type="molecule type" value="Genomic_DNA"/>
</dbReference>
<dbReference type="Proteomes" id="UP001316803">
    <property type="component" value="Unassembled WGS sequence"/>
</dbReference>
<dbReference type="InterPro" id="IPR011333">
    <property type="entry name" value="SKP1/BTB/POZ_sf"/>
</dbReference>
<dbReference type="SUPFAM" id="SSF54695">
    <property type="entry name" value="POZ domain"/>
    <property type="match status" value="1"/>
</dbReference>
<dbReference type="PROSITE" id="PS50097">
    <property type="entry name" value="BTB"/>
    <property type="match status" value="1"/>
</dbReference>
<feature type="compositionally biased region" description="Acidic residues" evidence="1">
    <location>
        <begin position="13"/>
        <end position="34"/>
    </location>
</feature>
<evidence type="ECO:0000313" key="3">
    <source>
        <dbReference type="EMBL" id="KAK5953328.1"/>
    </source>
</evidence>
<feature type="compositionally biased region" description="Basic residues" evidence="1">
    <location>
        <begin position="274"/>
        <end position="285"/>
    </location>
</feature>
<comment type="caution">
    <text evidence="3">The sequence shown here is derived from an EMBL/GenBank/DDBJ whole genome shotgun (WGS) entry which is preliminary data.</text>
</comment>
<dbReference type="CDD" id="cd18186">
    <property type="entry name" value="BTB_POZ_ZBTB_KLHL-like"/>
    <property type="match status" value="1"/>
</dbReference>
<dbReference type="PANTHER" id="PTHR47843:SF3">
    <property type="entry name" value="BTB DOMAIN-CONTAINING PROTEIN"/>
    <property type="match status" value="1"/>
</dbReference>
<protein>
    <recommendedName>
        <fullName evidence="2">BTB domain-containing protein</fullName>
    </recommendedName>
</protein>
<evidence type="ECO:0000256" key="1">
    <source>
        <dbReference type="SAM" id="MobiDB-lite"/>
    </source>
</evidence>
<dbReference type="AlphaFoldDB" id="A0AAN8EE21"/>
<proteinExistence type="predicted"/>
<gene>
    <name evidence="3" type="ORF">OHC33_005896</name>
</gene>